<dbReference type="Pfam" id="PF20167">
    <property type="entry name" value="Transposase_32"/>
    <property type="match status" value="1"/>
</dbReference>
<feature type="domain" description="Putative plant transposon protein" evidence="1">
    <location>
        <begin position="8"/>
        <end position="96"/>
    </location>
</feature>
<proteinExistence type="predicted"/>
<name>A0ABD1TYS9_9LAMI</name>
<organism evidence="2 3">
    <name type="scientific">Abeliophyllum distichum</name>
    <dbReference type="NCBI Taxonomy" id="126358"/>
    <lineage>
        <taxon>Eukaryota</taxon>
        <taxon>Viridiplantae</taxon>
        <taxon>Streptophyta</taxon>
        <taxon>Embryophyta</taxon>
        <taxon>Tracheophyta</taxon>
        <taxon>Spermatophyta</taxon>
        <taxon>Magnoliopsida</taxon>
        <taxon>eudicotyledons</taxon>
        <taxon>Gunneridae</taxon>
        <taxon>Pentapetalae</taxon>
        <taxon>asterids</taxon>
        <taxon>lamiids</taxon>
        <taxon>Lamiales</taxon>
        <taxon>Oleaceae</taxon>
        <taxon>Forsythieae</taxon>
        <taxon>Abeliophyllum</taxon>
    </lineage>
</organism>
<sequence>MAVGHSYFKHDELTQKMRALHIFFCTNINPTIQQSKFTKERAHLLYHVERGQKVDLGTHMFDFVQELATSVDSNNSQHSIMFPCLISGICLDARVPLLLFKKADTLEALLNHKTVDNSEARMRARDIRV</sequence>
<dbReference type="AlphaFoldDB" id="A0ABD1TYS9"/>
<keyword evidence="3" id="KW-1185">Reference proteome</keyword>
<dbReference type="Proteomes" id="UP001604336">
    <property type="component" value="Unassembled WGS sequence"/>
</dbReference>
<dbReference type="InterPro" id="IPR046796">
    <property type="entry name" value="Transposase_32_dom"/>
</dbReference>
<protein>
    <recommendedName>
        <fullName evidence="1">Putative plant transposon protein domain-containing protein</fullName>
    </recommendedName>
</protein>
<accession>A0ABD1TYS9</accession>
<evidence type="ECO:0000259" key="1">
    <source>
        <dbReference type="Pfam" id="PF20167"/>
    </source>
</evidence>
<comment type="caution">
    <text evidence="2">The sequence shown here is derived from an EMBL/GenBank/DDBJ whole genome shotgun (WGS) entry which is preliminary data.</text>
</comment>
<dbReference type="EMBL" id="JBFOLK010000004">
    <property type="protein sequence ID" value="KAL2517879.1"/>
    <property type="molecule type" value="Genomic_DNA"/>
</dbReference>
<reference evidence="3" key="1">
    <citation type="submission" date="2024-07" db="EMBL/GenBank/DDBJ databases">
        <title>Two chromosome-level genome assemblies of Korean endemic species Abeliophyllum distichum and Forsythia ovata (Oleaceae).</title>
        <authorList>
            <person name="Jang H."/>
        </authorList>
    </citation>
    <scope>NUCLEOTIDE SEQUENCE [LARGE SCALE GENOMIC DNA]</scope>
</reference>
<gene>
    <name evidence="2" type="ORF">Adt_14126</name>
</gene>
<evidence type="ECO:0000313" key="2">
    <source>
        <dbReference type="EMBL" id="KAL2517879.1"/>
    </source>
</evidence>
<evidence type="ECO:0000313" key="3">
    <source>
        <dbReference type="Proteomes" id="UP001604336"/>
    </source>
</evidence>